<feature type="domain" description="N-end aminoacyl transferase N-terminal" evidence="5">
    <location>
        <begin position="23"/>
        <end position="119"/>
    </location>
</feature>
<feature type="domain" description="N-end rule aminoacyl transferase C-terminal" evidence="6">
    <location>
        <begin position="178"/>
        <end position="320"/>
    </location>
</feature>
<dbReference type="eggNOG" id="KOG1193">
    <property type="taxonomic scope" value="Eukaryota"/>
</dbReference>
<dbReference type="OrthoDB" id="74183at2759"/>
<evidence type="ECO:0000256" key="1">
    <source>
        <dbReference type="ARBA" id="ARBA00009991"/>
    </source>
</evidence>
<keyword evidence="8" id="KW-1185">Reference proteome</keyword>
<dbReference type="AlphaFoldDB" id="G0WA63"/>
<name>G0WA63_NAUDC</name>
<reference evidence="7 8" key="1">
    <citation type="journal article" date="2011" name="Proc. Natl. Acad. Sci. U.S.A.">
        <title>Evolutionary erosion of yeast sex chromosomes by mating-type switching accidents.</title>
        <authorList>
            <person name="Gordon J.L."/>
            <person name="Armisen D."/>
            <person name="Proux-Wera E."/>
            <person name="Oheigeartaigh S.S."/>
            <person name="Byrne K.P."/>
            <person name="Wolfe K.H."/>
        </authorList>
    </citation>
    <scope>NUCLEOTIDE SEQUENCE [LARGE SCALE GENOMIC DNA]</scope>
    <source>
        <strain evidence="8">ATCC 10597 / BCRC 20456 / CBS 421 / NBRC 0211 / NRRL Y-12639</strain>
    </source>
</reference>
<dbReference type="InterPro" id="IPR030700">
    <property type="entry name" value="N-end_Aminoacyl_Trfase"/>
</dbReference>
<dbReference type="GO" id="GO:0005737">
    <property type="term" value="C:cytoplasm"/>
    <property type="evidence" value="ECO:0007669"/>
    <property type="project" value="TreeGrafter"/>
</dbReference>
<dbReference type="GO" id="GO:0004057">
    <property type="term" value="F:arginyl-tRNA--protein transferase activity"/>
    <property type="evidence" value="ECO:0007669"/>
    <property type="project" value="UniProtKB-EC"/>
</dbReference>
<evidence type="ECO:0000259" key="5">
    <source>
        <dbReference type="Pfam" id="PF04376"/>
    </source>
</evidence>
<dbReference type="RefSeq" id="XP_003669917.1">
    <property type="nucleotide sequence ID" value="XM_003669869.1"/>
</dbReference>
<organism evidence="7 8">
    <name type="scientific">Naumovozyma dairenensis (strain ATCC 10597 / BCRC 20456 / CBS 421 / NBRC 0211 / NRRL Y-12639)</name>
    <name type="common">Saccharomyces dairenensis</name>
    <dbReference type="NCBI Taxonomy" id="1071378"/>
    <lineage>
        <taxon>Eukaryota</taxon>
        <taxon>Fungi</taxon>
        <taxon>Dikarya</taxon>
        <taxon>Ascomycota</taxon>
        <taxon>Saccharomycotina</taxon>
        <taxon>Saccharomycetes</taxon>
        <taxon>Saccharomycetales</taxon>
        <taxon>Saccharomycetaceae</taxon>
        <taxon>Naumovozyma</taxon>
    </lineage>
</organism>
<evidence type="ECO:0000259" key="6">
    <source>
        <dbReference type="Pfam" id="PF04377"/>
    </source>
</evidence>
<dbReference type="PANTHER" id="PTHR21367:SF1">
    <property type="entry name" value="ARGINYL-TRNA--PROTEIN TRANSFERASE 1"/>
    <property type="match status" value="1"/>
</dbReference>
<evidence type="ECO:0000256" key="4">
    <source>
        <dbReference type="ARBA" id="ARBA00023315"/>
    </source>
</evidence>
<evidence type="ECO:0000256" key="3">
    <source>
        <dbReference type="ARBA" id="ARBA00022679"/>
    </source>
</evidence>
<evidence type="ECO:0000313" key="8">
    <source>
        <dbReference type="Proteomes" id="UP000000689"/>
    </source>
</evidence>
<protein>
    <recommendedName>
        <fullName evidence="2">arginyltransferase</fullName>
        <ecNumber evidence="2">2.3.2.8</ecNumber>
    </recommendedName>
</protein>
<dbReference type="GO" id="GO:0006915">
    <property type="term" value="P:apoptotic process"/>
    <property type="evidence" value="ECO:0007669"/>
    <property type="project" value="EnsemblFungi"/>
</dbReference>
<keyword evidence="3" id="KW-0808">Transferase</keyword>
<dbReference type="OMA" id="RNCCRLY"/>
<dbReference type="SUPFAM" id="SSF55729">
    <property type="entry name" value="Acyl-CoA N-acyltransferases (Nat)"/>
    <property type="match status" value="1"/>
</dbReference>
<dbReference type="PANTHER" id="PTHR21367">
    <property type="entry name" value="ARGININE-TRNA-PROTEIN TRANSFERASE 1"/>
    <property type="match status" value="1"/>
</dbReference>
<accession>G0WA63</accession>
<dbReference type="KEGG" id="ndi:NDAI_0D03600"/>
<dbReference type="EC" id="2.3.2.8" evidence="2"/>
<dbReference type="Proteomes" id="UP000000689">
    <property type="component" value="Chromosome 4"/>
</dbReference>
<comment type="similarity">
    <text evidence="1">Belongs to the R-transferase family.</text>
</comment>
<dbReference type="GO" id="GO:0071596">
    <property type="term" value="P:ubiquitin-dependent protein catabolic process via the N-end rule pathway"/>
    <property type="evidence" value="ECO:0007669"/>
    <property type="project" value="EnsemblFungi"/>
</dbReference>
<dbReference type="InterPro" id="IPR016181">
    <property type="entry name" value="Acyl_CoA_acyltransferase"/>
</dbReference>
<dbReference type="InterPro" id="IPR007471">
    <property type="entry name" value="N-end_Aminoacyl_Trfase_N"/>
</dbReference>
<sequence>MDPGISDRLIITAPMYFSHPAEDCGYCKGEKKDPRYFFALESFFEKYRTDVLKDKLQIEHSSIGFQAMKMNVRQYERLCNLGFRRSGDFIYRTEMLRNCCRLYTIRTSLKQFKITKEFKSAINKFTKRITTTEQLEKLRKKSEANKNKPYDFIEKLNEAEMISTNFQTVYEPAVFSEEKYLLFARYQEAVHKDFDHSPKGFERFLCHCPFTNTGTEEQWKQLNEARIHDIRIASQKEVSGPVHECYYYDDKLIALSVLDILPTGISSVYFIWDPDYRDWSLGKISALRELALVERESKKYYYLGLYADDCPKMNYKGAYGGELLDICNGKFVPLEFLKVNGMISESKFFTINDDSMRNGDIYIEDEINLPFPSCVDKREPSLRAALPENIETTNTKDFDINRAEVVYGVDGSAYGGIEELVKLFAEQDIEYTIEPSNVLNLVPKDEYIEQSARYALFPSVSPGLMPLWQLMYFMEHEGGNRIDGVFAELLVVEFSPFTGIRRLENILDESKQVKTAVCNLIRILGPSFAAEVLLVCQ</sequence>
<proteinExistence type="inferred from homology"/>
<evidence type="ECO:0000256" key="2">
    <source>
        <dbReference type="ARBA" id="ARBA00012025"/>
    </source>
</evidence>
<gene>
    <name evidence="7" type="primary">NDAI0D03600</name>
    <name evidence="7" type="ordered locus">NDAI_0D03600</name>
</gene>
<dbReference type="InterPro" id="IPR007472">
    <property type="entry name" value="N-end_Aminoacyl_Trfase_C"/>
</dbReference>
<dbReference type="GeneID" id="11495128"/>
<dbReference type="STRING" id="1071378.G0WA63"/>
<dbReference type="Pfam" id="PF04377">
    <property type="entry name" value="ATE_C"/>
    <property type="match status" value="1"/>
</dbReference>
<evidence type="ECO:0000313" key="7">
    <source>
        <dbReference type="EMBL" id="CCD24674.1"/>
    </source>
</evidence>
<dbReference type="HOGENOM" id="CLU_020349_2_2_1"/>
<dbReference type="Pfam" id="PF04376">
    <property type="entry name" value="ATE_N"/>
    <property type="match status" value="1"/>
</dbReference>
<keyword evidence="4" id="KW-0012">Acyltransferase</keyword>
<dbReference type="EMBL" id="HE580270">
    <property type="protein sequence ID" value="CCD24674.1"/>
    <property type="molecule type" value="Genomic_DNA"/>
</dbReference>